<accession>A0ABX0A725</accession>
<evidence type="ECO:0000313" key="1">
    <source>
        <dbReference type="EMBL" id="NDK37339.1"/>
    </source>
</evidence>
<organism evidence="1 2">
    <name type="scientific">Pseudoxanthomonas gei</name>
    <dbReference type="NCBI Taxonomy" id="1383030"/>
    <lineage>
        <taxon>Bacteria</taxon>
        <taxon>Pseudomonadati</taxon>
        <taxon>Pseudomonadota</taxon>
        <taxon>Gammaproteobacteria</taxon>
        <taxon>Lysobacterales</taxon>
        <taxon>Lysobacteraceae</taxon>
        <taxon>Pseudoxanthomonas</taxon>
    </lineage>
</organism>
<dbReference type="InterPro" id="IPR029058">
    <property type="entry name" value="AB_hydrolase_fold"/>
</dbReference>
<evidence type="ECO:0000313" key="2">
    <source>
        <dbReference type="Proteomes" id="UP001429354"/>
    </source>
</evidence>
<proteinExistence type="predicted"/>
<comment type="caution">
    <text evidence="1">The sequence shown here is derived from an EMBL/GenBank/DDBJ whole genome shotgun (WGS) entry which is preliminary data.</text>
</comment>
<reference evidence="1 2" key="1">
    <citation type="submission" date="2018-07" db="EMBL/GenBank/DDBJ databases">
        <title>Whole genome Sequencing of Pseudoxanthomonas gei KCTC 32298 (T).</title>
        <authorList>
            <person name="Kumar S."/>
            <person name="Bansal K."/>
            <person name="Kaur A."/>
            <person name="Patil P."/>
            <person name="Sharma S."/>
            <person name="Patil P.B."/>
        </authorList>
    </citation>
    <scope>NUCLEOTIDE SEQUENCE [LARGE SCALE GENOMIC DNA]</scope>
    <source>
        <strain evidence="1 2">KCTC 32298</strain>
    </source>
</reference>
<gene>
    <name evidence="1" type="ORF">DT603_00575</name>
</gene>
<protein>
    <recommendedName>
        <fullName evidence="3">Alpha/beta hydrolase</fullName>
    </recommendedName>
</protein>
<dbReference type="Gene3D" id="3.40.50.1820">
    <property type="entry name" value="alpha/beta hydrolase"/>
    <property type="match status" value="1"/>
</dbReference>
<keyword evidence="2" id="KW-1185">Reference proteome</keyword>
<evidence type="ECO:0008006" key="3">
    <source>
        <dbReference type="Google" id="ProtNLM"/>
    </source>
</evidence>
<dbReference type="EMBL" id="QOVG01000001">
    <property type="protein sequence ID" value="NDK37339.1"/>
    <property type="molecule type" value="Genomic_DNA"/>
</dbReference>
<dbReference type="Proteomes" id="UP001429354">
    <property type="component" value="Unassembled WGS sequence"/>
</dbReference>
<dbReference type="SUPFAM" id="SSF53474">
    <property type="entry name" value="alpha/beta-Hydrolases"/>
    <property type="match status" value="1"/>
</dbReference>
<sequence>MGNKPTQAVLRCQWDNALFGRAMGKRTRLAYWVNRERYPTPEPGTCDDRDQGPTLNLAEQRVLRALGMEAGPDLMELANAVAATPAEAALLKTMLKELGATTPRATLDPARRGAFDVFNRILLRLISVALLQDVHDFFFDRVRRESMERSLLERMEPGGGPFVVISHSLGSVIAYEALRKLDPARYDVALFVTLGSPLGLPSIRSMFKRSLKEQGLPKPDKLPFPACVRHWYNVADRQDPVALDGNLSDDIDTPGQRFSNLQGMDVNADSPRNPHSGSGYLSNLHVRAKVRQVFGPASASRFPTPS</sequence>
<name>A0ABX0A725_9GAMM</name>